<dbReference type="Proteomes" id="UP000789901">
    <property type="component" value="Unassembled WGS sequence"/>
</dbReference>
<evidence type="ECO:0000256" key="1">
    <source>
        <dbReference type="SAM" id="Phobius"/>
    </source>
</evidence>
<evidence type="ECO:0000313" key="2">
    <source>
        <dbReference type="EMBL" id="CAG8809015.1"/>
    </source>
</evidence>
<keyword evidence="1" id="KW-0812">Transmembrane</keyword>
<dbReference type="EMBL" id="CAJVQB010026647">
    <property type="protein sequence ID" value="CAG8809015.1"/>
    <property type="molecule type" value="Genomic_DNA"/>
</dbReference>
<reference evidence="2 3" key="1">
    <citation type="submission" date="2021-06" db="EMBL/GenBank/DDBJ databases">
        <authorList>
            <person name="Kallberg Y."/>
            <person name="Tangrot J."/>
            <person name="Rosling A."/>
        </authorList>
    </citation>
    <scope>NUCLEOTIDE SEQUENCE [LARGE SCALE GENOMIC DNA]</scope>
    <source>
        <strain evidence="2 3">120-4 pot B 10/14</strain>
    </source>
</reference>
<proteinExistence type="predicted"/>
<name>A0ABN7VZZ6_GIGMA</name>
<comment type="caution">
    <text evidence="2">The sequence shown here is derived from an EMBL/GenBank/DDBJ whole genome shotgun (WGS) entry which is preliminary data.</text>
</comment>
<organism evidence="2 3">
    <name type="scientific">Gigaspora margarita</name>
    <dbReference type="NCBI Taxonomy" id="4874"/>
    <lineage>
        <taxon>Eukaryota</taxon>
        <taxon>Fungi</taxon>
        <taxon>Fungi incertae sedis</taxon>
        <taxon>Mucoromycota</taxon>
        <taxon>Glomeromycotina</taxon>
        <taxon>Glomeromycetes</taxon>
        <taxon>Diversisporales</taxon>
        <taxon>Gigasporaceae</taxon>
        <taxon>Gigaspora</taxon>
    </lineage>
</organism>
<keyword evidence="1" id="KW-1133">Transmembrane helix</keyword>
<accession>A0ABN7VZZ6</accession>
<feature type="transmembrane region" description="Helical" evidence="1">
    <location>
        <begin position="77"/>
        <end position="101"/>
    </location>
</feature>
<sequence length="486" mass="55881">MSIEIETTLSLNQVQTILGFMLNIIGITWFFLLSNLVKARTLNLFLKEHKVPAMETIVPSNVMDVYKMFFLHRKWTIPVAFINIMVIFGLILTIFDGLIVINSINEIETCKTITVTTQAQITNSLHRAAYGSYAELSEMMQKRTKSGVPDDALIGQIPIDSRWKFNARLDVDPYPWRSACTLYKAGFTKVNMNTSVLYAKSTLINAFPEVHAEYKFRNSPNGYNYTRGNYNQFLFYNRTNSTERFQSNGAIMLAIEEFTRGNDTELIGFEYINRLWTLRIPETFRFPYNPDKNDTEFEIVSTSIAVKVYTCKVERVKEGEDGGYNFLLRYMDADVDISGVIIGRDWNLAVINGHDTSIYEYSPAHWTSYLAVKDTQTASIENVPVQISTSCISVHSAYIILMVAYIIMFIIGWLFRRKIRKKKFMTPDTVVEWASFAYKINNFRNLSNYKIRRGIRDDGIIVPEIVSVNNESSKDNFDNEKPGFIA</sequence>
<gene>
    <name evidence="2" type="ORF">GMARGA_LOCUS24808</name>
</gene>
<evidence type="ECO:0000313" key="3">
    <source>
        <dbReference type="Proteomes" id="UP000789901"/>
    </source>
</evidence>
<keyword evidence="3" id="KW-1185">Reference proteome</keyword>
<feature type="transmembrane region" description="Helical" evidence="1">
    <location>
        <begin position="396"/>
        <end position="415"/>
    </location>
</feature>
<feature type="transmembrane region" description="Helical" evidence="1">
    <location>
        <begin position="17"/>
        <end position="37"/>
    </location>
</feature>
<protein>
    <submittedName>
        <fullName evidence="2">9157_t:CDS:1</fullName>
    </submittedName>
</protein>
<keyword evidence="1" id="KW-0472">Membrane</keyword>